<name>A0A1R2CUE6_9CILI</name>
<dbReference type="Pfam" id="PF01124">
    <property type="entry name" value="MAPEG"/>
    <property type="match status" value="1"/>
</dbReference>
<evidence type="ECO:0000256" key="5">
    <source>
        <dbReference type="SAM" id="Phobius"/>
    </source>
</evidence>
<sequence>MADTSKVSIWAMFLLFPSLSCIWYFIIETIWSASTLPSYFPNFQSFDYQSQVNLMCSISTCPLAFLYILSVIIKSLSRESDLSISTNNTLDSLLSNTLEHTFMYILNLLSAGILAKIPNIQLVLCTFVFICARILYVFGYLIGLRSSALFRIPGLGLSVINTLVLTYKNLCFLDLFS</sequence>
<protein>
    <recommendedName>
        <fullName evidence="8">MAPEG family protein</fullName>
    </recommendedName>
</protein>
<keyword evidence="7" id="KW-1185">Reference proteome</keyword>
<feature type="transmembrane region" description="Helical" evidence="5">
    <location>
        <begin position="120"/>
        <end position="141"/>
    </location>
</feature>
<evidence type="ECO:0000256" key="2">
    <source>
        <dbReference type="ARBA" id="ARBA00022692"/>
    </source>
</evidence>
<evidence type="ECO:0000256" key="1">
    <source>
        <dbReference type="ARBA" id="ARBA00004370"/>
    </source>
</evidence>
<keyword evidence="4 5" id="KW-0472">Membrane</keyword>
<feature type="transmembrane region" description="Helical" evidence="5">
    <location>
        <begin position="148"/>
        <end position="167"/>
    </location>
</feature>
<dbReference type="AlphaFoldDB" id="A0A1R2CUE6"/>
<comment type="subcellular location">
    <subcellularLocation>
        <location evidence="1">Membrane</location>
    </subcellularLocation>
</comment>
<feature type="transmembrane region" description="Helical" evidence="5">
    <location>
        <begin position="51"/>
        <end position="73"/>
    </location>
</feature>
<feature type="transmembrane region" description="Helical" evidence="5">
    <location>
        <begin position="93"/>
        <end position="114"/>
    </location>
</feature>
<proteinExistence type="predicted"/>
<gene>
    <name evidence="6" type="ORF">SteCoe_4611</name>
</gene>
<dbReference type="InterPro" id="IPR023352">
    <property type="entry name" value="MAPEG-like_dom_sf"/>
</dbReference>
<evidence type="ECO:0000313" key="7">
    <source>
        <dbReference type="Proteomes" id="UP000187209"/>
    </source>
</evidence>
<evidence type="ECO:0008006" key="8">
    <source>
        <dbReference type="Google" id="ProtNLM"/>
    </source>
</evidence>
<dbReference type="Gene3D" id="1.20.120.550">
    <property type="entry name" value="Membrane associated eicosanoid/glutathione metabolism-like domain"/>
    <property type="match status" value="1"/>
</dbReference>
<feature type="transmembrane region" description="Helical" evidence="5">
    <location>
        <begin position="7"/>
        <end position="31"/>
    </location>
</feature>
<comment type="caution">
    <text evidence="6">The sequence shown here is derived from an EMBL/GenBank/DDBJ whole genome shotgun (WGS) entry which is preliminary data.</text>
</comment>
<reference evidence="6 7" key="1">
    <citation type="submission" date="2016-11" db="EMBL/GenBank/DDBJ databases">
        <title>The macronuclear genome of Stentor coeruleus: a giant cell with tiny introns.</title>
        <authorList>
            <person name="Slabodnick M."/>
            <person name="Ruby J.G."/>
            <person name="Reiff S.B."/>
            <person name="Swart E.C."/>
            <person name="Gosai S."/>
            <person name="Prabakaran S."/>
            <person name="Witkowska E."/>
            <person name="Larue G.E."/>
            <person name="Fisher S."/>
            <person name="Freeman R.M."/>
            <person name="Gunawardena J."/>
            <person name="Chu W."/>
            <person name="Stover N.A."/>
            <person name="Gregory B.D."/>
            <person name="Nowacki M."/>
            <person name="Derisi J."/>
            <person name="Roy S.W."/>
            <person name="Marshall W.F."/>
            <person name="Sood P."/>
        </authorList>
    </citation>
    <scope>NUCLEOTIDE SEQUENCE [LARGE SCALE GENOMIC DNA]</scope>
    <source>
        <strain evidence="6">WM001</strain>
    </source>
</reference>
<evidence type="ECO:0000313" key="6">
    <source>
        <dbReference type="EMBL" id="OMJ92601.1"/>
    </source>
</evidence>
<keyword evidence="3 5" id="KW-1133">Transmembrane helix</keyword>
<accession>A0A1R2CUE6</accession>
<evidence type="ECO:0000256" key="3">
    <source>
        <dbReference type="ARBA" id="ARBA00022989"/>
    </source>
</evidence>
<dbReference type="GO" id="GO:0016020">
    <property type="term" value="C:membrane"/>
    <property type="evidence" value="ECO:0007669"/>
    <property type="project" value="UniProtKB-SubCell"/>
</dbReference>
<keyword evidence="2 5" id="KW-0812">Transmembrane</keyword>
<dbReference type="EMBL" id="MPUH01000058">
    <property type="protein sequence ID" value="OMJ92601.1"/>
    <property type="molecule type" value="Genomic_DNA"/>
</dbReference>
<organism evidence="6 7">
    <name type="scientific">Stentor coeruleus</name>
    <dbReference type="NCBI Taxonomy" id="5963"/>
    <lineage>
        <taxon>Eukaryota</taxon>
        <taxon>Sar</taxon>
        <taxon>Alveolata</taxon>
        <taxon>Ciliophora</taxon>
        <taxon>Postciliodesmatophora</taxon>
        <taxon>Heterotrichea</taxon>
        <taxon>Heterotrichida</taxon>
        <taxon>Stentoridae</taxon>
        <taxon>Stentor</taxon>
    </lineage>
</organism>
<evidence type="ECO:0000256" key="4">
    <source>
        <dbReference type="ARBA" id="ARBA00023136"/>
    </source>
</evidence>
<dbReference type="SUPFAM" id="SSF161084">
    <property type="entry name" value="MAPEG domain-like"/>
    <property type="match status" value="1"/>
</dbReference>
<dbReference type="Proteomes" id="UP000187209">
    <property type="component" value="Unassembled WGS sequence"/>
</dbReference>
<dbReference type="InterPro" id="IPR001129">
    <property type="entry name" value="Membr-assoc_MAPEG"/>
</dbReference>